<dbReference type="GO" id="GO:0005829">
    <property type="term" value="C:cytosol"/>
    <property type="evidence" value="ECO:0007669"/>
    <property type="project" value="TreeGrafter"/>
</dbReference>
<feature type="domain" description="Flagellar assembly protein FliH/Type III secretion system HrpE" evidence="8">
    <location>
        <begin position="109"/>
        <end position="236"/>
    </location>
</feature>
<dbReference type="EMBL" id="QPJT01000013">
    <property type="protein sequence ID" value="RCX15512.1"/>
    <property type="molecule type" value="Genomic_DNA"/>
</dbReference>
<dbReference type="PANTHER" id="PTHR34982:SF1">
    <property type="entry name" value="FLAGELLAR ASSEMBLY PROTEIN FLIH"/>
    <property type="match status" value="1"/>
</dbReference>
<keyword evidence="9" id="KW-0282">Flagellum</keyword>
<evidence type="ECO:0000259" key="8">
    <source>
        <dbReference type="Pfam" id="PF02108"/>
    </source>
</evidence>
<sequence length="250" mass="28028">MSSNIYKNYQINLGIPFTVKSAVNFHTINTVSKNEDIEDSREEIPEDIISSAKEEAELIIKEAHYEAERIIKDAEARANESSAAIEEEARQRGLSEGMEQARMQYEALINEAGDIKQSAKVEYNKVLEGMEADTVGVIIEIAQSVIGRELELDNENILYLVRQAFEKCINKEKLILRVSMDDYDYVSDNKNKLLSMTAGIGELEIKGDPSLKRGACMVDTPFGSVDAGADTKMRKIEECFRQALGRGYND</sequence>
<dbReference type="OrthoDB" id="2375163at2"/>
<evidence type="ECO:0000256" key="1">
    <source>
        <dbReference type="ARBA" id="ARBA00003041"/>
    </source>
</evidence>
<evidence type="ECO:0000256" key="6">
    <source>
        <dbReference type="ARBA" id="ARBA00023225"/>
    </source>
</evidence>
<keyword evidence="10" id="KW-1185">Reference proteome</keyword>
<evidence type="ECO:0000256" key="3">
    <source>
        <dbReference type="ARBA" id="ARBA00022448"/>
    </source>
</evidence>
<dbReference type="GO" id="GO:0044781">
    <property type="term" value="P:bacterial-type flagellum organization"/>
    <property type="evidence" value="ECO:0007669"/>
    <property type="project" value="UniProtKB-KW"/>
</dbReference>
<keyword evidence="6" id="KW-1006">Bacterial flagellum protein export</keyword>
<comment type="similarity">
    <text evidence="2">Belongs to the FliH family.</text>
</comment>
<dbReference type="GO" id="GO:0015031">
    <property type="term" value="P:protein transport"/>
    <property type="evidence" value="ECO:0007669"/>
    <property type="project" value="UniProtKB-KW"/>
</dbReference>
<evidence type="ECO:0000256" key="5">
    <source>
        <dbReference type="ARBA" id="ARBA00022927"/>
    </source>
</evidence>
<evidence type="ECO:0000256" key="4">
    <source>
        <dbReference type="ARBA" id="ARBA00022795"/>
    </source>
</evidence>
<dbReference type="PANTHER" id="PTHR34982">
    <property type="entry name" value="YOP PROTEINS TRANSLOCATION PROTEIN L"/>
    <property type="match status" value="1"/>
</dbReference>
<protein>
    <submittedName>
        <fullName evidence="9">Flagellar assembly protein FliH</fullName>
    </submittedName>
</protein>
<dbReference type="Proteomes" id="UP000253034">
    <property type="component" value="Unassembled WGS sequence"/>
</dbReference>
<feature type="coiled-coil region" evidence="7">
    <location>
        <begin position="71"/>
        <end position="118"/>
    </location>
</feature>
<organism evidence="9 10">
    <name type="scientific">Anaerobacterium chartisolvens</name>
    <dbReference type="NCBI Taxonomy" id="1297424"/>
    <lineage>
        <taxon>Bacteria</taxon>
        <taxon>Bacillati</taxon>
        <taxon>Bacillota</taxon>
        <taxon>Clostridia</taxon>
        <taxon>Eubacteriales</taxon>
        <taxon>Oscillospiraceae</taxon>
        <taxon>Anaerobacterium</taxon>
    </lineage>
</organism>
<evidence type="ECO:0000313" key="10">
    <source>
        <dbReference type="Proteomes" id="UP000253034"/>
    </source>
</evidence>
<comment type="caution">
    <text evidence="9">The sequence shown here is derived from an EMBL/GenBank/DDBJ whole genome shotgun (WGS) entry which is preliminary data.</text>
</comment>
<proteinExistence type="inferred from homology"/>
<dbReference type="InterPro" id="IPR018035">
    <property type="entry name" value="Flagellar_FliH/T3SS_HrpE"/>
</dbReference>
<keyword evidence="9" id="KW-0966">Cell projection</keyword>
<accession>A0A369B1G4</accession>
<dbReference type="AlphaFoldDB" id="A0A369B1G4"/>
<gene>
    <name evidence="9" type="ORF">DFR58_11394</name>
</gene>
<keyword evidence="9" id="KW-0969">Cilium</keyword>
<keyword evidence="4" id="KW-1005">Bacterial flagellum biogenesis</keyword>
<keyword evidence="3" id="KW-0813">Transport</keyword>
<name>A0A369B1G4_9FIRM</name>
<dbReference type="RefSeq" id="WP_114298162.1">
    <property type="nucleotide sequence ID" value="NZ_QPJT01000013.1"/>
</dbReference>
<dbReference type="Pfam" id="PF02108">
    <property type="entry name" value="FliH"/>
    <property type="match status" value="1"/>
</dbReference>
<evidence type="ECO:0000313" key="9">
    <source>
        <dbReference type="EMBL" id="RCX15512.1"/>
    </source>
</evidence>
<keyword evidence="5" id="KW-0653">Protein transport</keyword>
<keyword evidence="7" id="KW-0175">Coiled coil</keyword>
<reference evidence="9 10" key="1">
    <citation type="submission" date="2018-07" db="EMBL/GenBank/DDBJ databases">
        <title>Genomic Encyclopedia of Type Strains, Phase IV (KMG-IV): sequencing the most valuable type-strain genomes for metagenomic binning, comparative biology and taxonomic classification.</title>
        <authorList>
            <person name="Goeker M."/>
        </authorList>
    </citation>
    <scope>NUCLEOTIDE SEQUENCE [LARGE SCALE GENOMIC DNA]</scope>
    <source>
        <strain evidence="9 10">DSM 27016</strain>
    </source>
</reference>
<evidence type="ECO:0000256" key="7">
    <source>
        <dbReference type="SAM" id="Coils"/>
    </source>
</evidence>
<evidence type="ECO:0000256" key="2">
    <source>
        <dbReference type="ARBA" id="ARBA00006602"/>
    </source>
</evidence>
<dbReference type="InterPro" id="IPR051472">
    <property type="entry name" value="T3SS_Stator/FliH"/>
</dbReference>
<comment type="function">
    <text evidence="1">Needed for flagellar regrowth and assembly.</text>
</comment>